<evidence type="ECO:0000313" key="3">
    <source>
        <dbReference type="Proteomes" id="UP001596001"/>
    </source>
</evidence>
<comment type="caution">
    <text evidence="2">The sequence shown here is derived from an EMBL/GenBank/DDBJ whole genome shotgun (WGS) entry which is preliminary data.</text>
</comment>
<proteinExistence type="predicted"/>
<dbReference type="RefSeq" id="WP_382434049.1">
    <property type="nucleotide sequence ID" value="NZ_JBHSHJ010000013.1"/>
</dbReference>
<feature type="chain" id="PRO_5045535024" evidence="1">
    <location>
        <begin position="39"/>
        <end position="313"/>
    </location>
</feature>
<dbReference type="NCBIfam" id="TIGR02285">
    <property type="entry name" value="TIGR02285 family protein"/>
    <property type="match status" value="1"/>
</dbReference>
<evidence type="ECO:0000313" key="2">
    <source>
        <dbReference type="EMBL" id="MFC4790062.1"/>
    </source>
</evidence>
<reference evidence="3" key="1">
    <citation type="journal article" date="2019" name="Int. J. Syst. Evol. Microbiol.">
        <title>The Global Catalogue of Microorganisms (GCM) 10K type strain sequencing project: providing services to taxonomists for standard genome sequencing and annotation.</title>
        <authorList>
            <consortium name="The Broad Institute Genomics Platform"/>
            <consortium name="The Broad Institute Genome Sequencing Center for Infectious Disease"/>
            <person name="Wu L."/>
            <person name="Ma J."/>
        </authorList>
    </citation>
    <scope>NUCLEOTIDE SEQUENCE [LARGE SCALE GENOMIC DNA]</scope>
    <source>
        <strain evidence="3">CCUG 49452</strain>
    </source>
</reference>
<evidence type="ECO:0000256" key="1">
    <source>
        <dbReference type="SAM" id="SignalP"/>
    </source>
</evidence>
<protein>
    <submittedName>
        <fullName evidence="2">TIGR02285 family protein</fullName>
    </submittedName>
</protein>
<feature type="signal peptide" evidence="1">
    <location>
        <begin position="1"/>
        <end position="38"/>
    </location>
</feature>
<dbReference type="Proteomes" id="UP001596001">
    <property type="component" value="Unassembled WGS sequence"/>
</dbReference>
<name>A0ABV9QK86_9BURK</name>
<keyword evidence="1" id="KW-0732">Signal</keyword>
<dbReference type="SUPFAM" id="SSF53850">
    <property type="entry name" value="Periplasmic binding protein-like II"/>
    <property type="match status" value="1"/>
</dbReference>
<keyword evidence="3" id="KW-1185">Reference proteome</keyword>
<sequence>MTVSAKPKQSRGVVMAGRVSRWAALLCCLLGFVGVASAQETKANKTILWLLNDFPPFILVDKELPGLGFVDAAVKYFVKHMPDFEHRFEVAGVARLQGLMAQGAPVCHPALLRTPEREKLAYFSNPVHFALTHHVVIQRKNLARLREHIGSDGKVDVQALLSDSKLSTSLTEGRALGTEIDAALARHQGQAHLKTTGVHFDAPFRHLAAGWTDYVFAYPVEPGYYNMQGRITAPLDLVYLPIAGTKDYTVGHVVCTKSAWGREVIARINTVLAQAGPRPPWVDTQLSYMDAASISRFEQLLARHSPFHSTTKP</sequence>
<gene>
    <name evidence="2" type="ORF">ACFO6X_13835</name>
</gene>
<accession>A0ABV9QK86</accession>
<organism evidence="2 3">
    <name type="scientific">Giesbergeria sinuosa</name>
    <dbReference type="NCBI Taxonomy" id="80883"/>
    <lineage>
        <taxon>Bacteria</taxon>
        <taxon>Pseudomonadati</taxon>
        <taxon>Pseudomonadota</taxon>
        <taxon>Betaproteobacteria</taxon>
        <taxon>Burkholderiales</taxon>
        <taxon>Comamonadaceae</taxon>
        <taxon>Giesbergeria</taxon>
    </lineage>
</organism>
<dbReference type="InterPro" id="IPR011972">
    <property type="entry name" value="CHP02285"/>
</dbReference>
<dbReference type="EMBL" id="JBHSHJ010000013">
    <property type="protein sequence ID" value="MFC4790062.1"/>
    <property type="molecule type" value="Genomic_DNA"/>
</dbReference>